<proteinExistence type="predicted"/>
<reference evidence="2" key="1">
    <citation type="journal article" date="2020" name="Stud. Mycol.">
        <title>101 Dothideomycetes genomes: a test case for predicting lifestyles and emergence of pathogens.</title>
        <authorList>
            <person name="Haridas S."/>
            <person name="Albert R."/>
            <person name="Binder M."/>
            <person name="Bloem J."/>
            <person name="Labutti K."/>
            <person name="Salamov A."/>
            <person name="Andreopoulos B."/>
            <person name="Baker S."/>
            <person name="Barry K."/>
            <person name="Bills G."/>
            <person name="Bluhm B."/>
            <person name="Cannon C."/>
            <person name="Castanera R."/>
            <person name="Culley D."/>
            <person name="Daum C."/>
            <person name="Ezra D."/>
            <person name="Gonzalez J."/>
            <person name="Henrissat B."/>
            <person name="Kuo A."/>
            <person name="Liang C."/>
            <person name="Lipzen A."/>
            <person name="Lutzoni F."/>
            <person name="Magnuson J."/>
            <person name="Mondo S."/>
            <person name="Nolan M."/>
            <person name="Ohm R."/>
            <person name="Pangilinan J."/>
            <person name="Park H.-J."/>
            <person name="Ramirez L."/>
            <person name="Alfaro M."/>
            <person name="Sun H."/>
            <person name="Tritt A."/>
            <person name="Yoshinaga Y."/>
            <person name="Zwiers L.-H."/>
            <person name="Turgeon B."/>
            <person name="Goodwin S."/>
            <person name="Spatafora J."/>
            <person name="Crous P."/>
            <person name="Grigoriev I."/>
        </authorList>
    </citation>
    <scope>NUCLEOTIDE SEQUENCE</scope>
    <source>
        <strain evidence="2">CBS 125425</strain>
    </source>
</reference>
<dbReference type="EMBL" id="ML996112">
    <property type="protein sequence ID" value="KAF2737937.1"/>
    <property type="molecule type" value="Genomic_DNA"/>
</dbReference>
<keyword evidence="3" id="KW-1185">Reference proteome</keyword>
<comment type="caution">
    <text evidence="2">The sequence shown here is derived from an EMBL/GenBank/DDBJ whole genome shotgun (WGS) entry which is preliminary data.</text>
</comment>
<evidence type="ECO:0000313" key="3">
    <source>
        <dbReference type="Proteomes" id="UP000799444"/>
    </source>
</evidence>
<protein>
    <submittedName>
        <fullName evidence="2">Uncharacterized protein</fullName>
    </submittedName>
</protein>
<name>A0A9P4V2Y9_9PLEO</name>
<dbReference type="Proteomes" id="UP000799444">
    <property type="component" value="Unassembled WGS sequence"/>
</dbReference>
<evidence type="ECO:0000313" key="2">
    <source>
        <dbReference type="EMBL" id="KAF2737937.1"/>
    </source>
</evidence>
<accession>A0A9P4V2Y9</accession>
<evidence type="ECO:0000256" key="1">
    <source>
        <dbReference type="SAM" id="MobiDB-lite"/>
    </source>
</evidence>
<feature type="region of interest" description="Disordered" evidence="1">
    <location>
        <begin position="45"/>
        <end position="65"/>
    </location>
</feature>
<gene>
    <name evidence="2" type="ORF">EJ04DRAFT_79674</name>
</gene>
<sequence>MFRDMKDMMARRCRTRRGRTACRWTGDGVRGFWPRTGGALIHSRGAPAAPAGHEGSETQSCWRPPPKITPVHWTAGREGAPPAHFPLDPYRAIALVSTALSYCLDLDLSSPQRAGRAAASPGREQSSCVADRKKRCRRNCPTHRPARVTLDTYHAACLLSRLVSC</sequence>
<organism evidence="2 3">
    <name type="scientific">Polyplosphaeria fusca</name>
    <dbReference type="NCBI Taxonomy" id="682080"/>
    <lineage>
        <taxon>Eukaryota</taxon>
        <taxon>Fungi</taxon>
        <taxon>Dikarya</taxon>
        <taxon>Ascomycota</taxon>
        <taxon>Pezizomycotina</taxon>
        <taxon>Dothideomycetes</taxon>
        <taxon>Pleosporomycetidae</taxon>
        <taxon>Pleosporales</taxon>
        <taxon>Tetraplosphaeriaceae</taxon>
        <taxon>Polyplosphaeria</taxon>
    </lineage>
</organism>
<dbReference type="AlphaFoldDB" id="A0A9P4V2Y9"/>